<sequence length="508" mass="56779">MTFVQRDTLPSGDDRRPHAVVIGAGYGGLAAAIRLGARGYRVTVLERLDAAGGRGYVFRQDGFTFDAGPTIITAPFLFEELWELCGRKMSDDIDLRLMDPFYQVRFDDGRVFNYRGGRDRVREEIARFSPKDLDGYDRFLKASEGVYKVGFEKLSSMPFSSVTDMLKVAPAMIRHRSYLSVVQFTERYLSDEALRIVFNFHPLLIGGNPYSVTSVYSLISYLEQRWGVHFAMGGTGSLVKGLVGLIEGQGNQIRYKSGVRRILVENGRAVGVRLESGEEIAADIVISNADSATTYNTLLADETRFRWTDSRIEQTTSSMSLFVWYFGTKRRYDDVAHHTILLGPRYRGLLHDIFDKKVLAEDFSLYLYRPTATDPSMAPAGCDSFYVLSPVPNLQGDTDWASAAEPYRQRIAAYLSRTVLPDLEANVVSSRMTTPLDFRDRLQSFRGAAFGPQPILLQSAWFRPNNRSEDIDRLYLVGAGTHPGAGMPGVLSSAQVIDRLVPDANALV</sequence>
<evidence type="ECO:0000313" key="7">
    <source>
        <dbReference type="EMBL" id="MFD2232532.1"/>
    </source>
</evidence>
<organism evidence="7 8">
    <name type="scientific">Phaeospirillum tilakii</name>
    <dbReference type="NCBI Taxonomy" id="741673"/>
    <lineage>
        <taxon>Bacteria</taxon>
        <taxon>Pseudomonadati</taxon>
        <taxon>Pseudomonadota</taxon>
        <taxon>Alphaproteobacteria</taxon>
        <taxon>Rhodospirillales</taxon>
        <taxon>Rhodospirillaceae</taxon>
        <taxon>Phaeospirillum</taxon>
    </lineage>
</organism>
<evidence type="ECO:0000256" key="1">
    <source>
        <dbReference type="ARBA" id="ARBA00004829"/>
    </source>
</evidence>
<proteinExistence type="inferred from homology"/>
<dbReference type="Pfam" id="PF01593">
    <property type="entry name" value="Amino_oxidase"/>
    <property type="match status" value="1"/>
</dbReference>
<dbReference type="InterPro" id="IPR002937">
    <property type="entry name" value="Amino_oxidase"/>
</dbReference>
<dbReference type="EC" id="1.-.-.-" evidence="7"/>
<protein>
    <submittedName>
        <fullName evidence="7">Phytoene desaturase family protein</fullName>
        <ecNumber evidence="7">1.-.-.-</ecNumber>
    </submittedName>
</protein>
<dbReference type="PANTHER" id="PTHR43734:SF3">
    <property type="entry name" value="B-CAROTENE KETOLASE"/>
    <property type="match status" value="1"/>
</dbReference>
<dbReference type="EMBL" id="JBHUIY010000002">
    <property type="protein sequence ID" value="MFD2232532.1"/>
    <property type="molecule type" value="Genomic_DNA"/>
</dbReference>
<dbReference type="Proteomes" id="UP001597296">
    <property type="component" value="Unassembled WGS sequence"/>
</dbReference>
<keyword evidence="4 5" id="KW-0560">Oxidoreductase</keyword>
<evidence type="ECO:0000256" key="4">
    <source>
        <dbReference type="ARBA" id="ARBA00023002"/>
    </source>
</evidence>
<dbReference type="InterPro" id="IPR036188">
    <property type="entry name" value="FAD/NAD-bd_sf"/>
</dbReference>
<comment type="caution">
    <text evidence="7">The sequence shown here is derived from an EMBL/GenBank/DDBJ whole genome shotgun (WGS) entry which is preliminary data.</text>
</comment>
<evidence type="ECO:0000256" key="2">
    <source>
        <dbReference type="ARBA" id="ARBA00006046"/>
    </source>
</evidence>
<keyword evidence="3 5" id="KW-0125">Carotenoid biosynthesis</keyword>
<accession>A0ABW5C9A4</accession>
<evidence type="ECO:0000256" key="5">
    <source>
        <dbReference type="RuleBase" id="RU362075"/>
    </source>
</evidence>
<feature type="domain" description="Amine oxidase" evidence="6">
    <location>
        <begin position="27"/>
        <end position="494"/>
    </location>
</feature>
<evidence type="ECO:0000256" key="3">
    <source>
        <dbReference type="ARBA" id="ARBA00022746"/>
    </source>
</evidence>
<evidence type="ECO:0000259" key="6">
    <source>
        <dbReference type="Pfam" id="PF01593"/>
    </source>
</evidence>
<dbReference type="Gene3D" id="3.50.50.60">
    <property type="entry name" value="FAD/NAD(P)-binding domain"/>
    <property type="match status" value="2"/>
</dbReference>
<comment type="pathway">
    <text evidence="1 5">Carotenoid biosynthesis.</text>
</comment>
<keyword evidence="8" id="KW-1185">Reference proteome</keyword>
<dbReference type="NCBIfam" id="TIGR02734">
    <property type="entry name" value="crtI_fam"/>
    <property type="match status" value="1"/>
</dbReference>
<dbReference type="GO" id="GO:0016491">
    <property type="term" value="F:oxidoreductase activity"/>
    <property type="evidence" value="ECO:0007669"/>
    <property type="project" value="UniProtKB-KW"/>
</dbReference>
<dbReference type="InterPro" id="IPR014105">
    <property type="entry name" value="Carotenoid/retinoid_OxRdtase"/>
</dbReference>
<dbReference type="SUPFAM" id="SSF51905">
    <property type="entry name" value="FAD/NAD(P)-binding domain"/>
    <property type="match status" value="1"/>
</dbReference>
<dbReference type="PANTHER" id="PTHR43734">
    <property type="entry name" value="PHYTOENE DESATURASE"/>
    <property type="match status" value="1"/>
</dbReference>
<gene>
    <name evidence="7" type="primary">crtI</name>
    <name evidence="7" type="ORF">ACFSNB_01810</name>
</gene>
<reference evidence="8" key="1">
    <citation type="journal article" date="2019" name="Int. J. Syst. Evol. Microbiol.">
        <title>The Global Catalogue of Microorganisms (GCM) 10K type strain sequencing project: providing services to taxonomists for standard genome sequencing and annotation.</title>
        <authorList>
            <consortium name="The Broad Institute Genomics Platform"/>
            <consortium name="The Broad Institute Genome Sequencing Center for Infectious Disease"/>
            <person name="Wu L."/>
            <person name="Ma J."/>
        </authorList>
    </citation>
    <scope>NUCLEOTIDE SEQUENCE [LARGE SCALE GENOMIC DNA]</scope>
    <source>
        <strain evidence="8">KCTC 15012</strain>
    </source>
</reference>
<dbReference type="RefSeq" id="WP_377313920.1">
    <property type="nucleotide sequence ID" value="NZ_JBHUIY010000002.1"/>
</dbReference>
<comment type="similarity">
    <text evidence="2 5">Belongs to the carotenoid/retinoid oxidoreductase family.</text>
</comment>
<name>A0ABW5C9A4_9PROT</name>
<evidence type="ECO:0000313" key="8">
    <source>
        <dbReference type="Proteomes" id="UP001597296"/>
    </source>
</evidence>